<evidence type="ECO:0000313" key="4">
    <source>
        <dbReference type="Proteomes" id="UP000646365"/>
    </source>
</evidence>
<feature type="region of interest" description="Disordered" evidence="1">
    <location>
        <begin position="20"/>
        <end position="112"/>
    </location>
</feature>
<feature type="chain" id="PRO_5035166680" evidence="2">
    <location>
        <begin position="26"/>
        <end position="112"/>
    </location>
</feature>
<gene>
    <name evidence="3" type="ORF">GCM10011611_22450</name>
</gene>
<comment type="caution">
    <text evidence="3">The sequence shown here is derived from an EMBL/GenBank/DDBJ whole genome shotgun (WGS) entry which is preliminary data.</text>
</comment>
<evidence type="ECO:0000256" key="2">
    <source>
        <dbReference type="SAM" id="SignalP"/>
    </source>
</evidence>
<dbReference type="Proteomes" id="UP000646365">
    <property type="component" value="Unassembled WGS sequence"/>
</dbReference>
<reference evidence="3" key="2">
    <citation type="submission" date="2020-09" db="EMBL/GenBank/DDBJ databases">
        <authorList>
            <person name="Sun Q."/>
            <person name="Zhou Y."/>
        </authorList>
    </citation>
    <scope>NUCLEOTIDE SEQUENCE</scope>
    <source>
        <strain evidence="3">CGMCC 1.15725</strain>
    </source>
</reference>
<protein>
    <submittedName>
        <fullName evidence="3">Uncharacterized protein</fullName>
    </submittedName>
</protein>
<evidence type="ECO:0000256" key="1">
    <source>
        <dbReference type="SAM" id="MobiDB-lite"/>
    </source>
</evidence>
<feature type="signal peptide" evidence="2">
    <location>
        <begin position="1"/>
        <end position="25"/>
    </location>
</feature>
<keyword evidence="2" id="KW-0732">Signal</keyword>
<accession>A0A8J2YSN1</accession>
<sequence length="112" mass="11371">MRVLHLTPKALAVAAALALAGAAAAQVTPQTDPNGQIDPDKAPPEKYGAPIKPHPMPLDKNATGSVDGPHGSVIAPEPGIDPNMTKPPPNPGPDSTPIIKPPPNGKNPLVPE</sequence>
<evidence type="ECO:0000313" key="3">
    <source>
        <dbReference type="EMBL" id="GGF16192.1"/>
    </source>
</evidence>
<keyword evidence="4" id="KW-1185">Reference proteome</keyword>
<reference evidence="3" key="1">
    <citation type="journal article" date="2014" name="Int. J. Syst. Evol. Microbiol.">
        <title>Complete genome sequence of Corynebacterium casei LMG S-19264T (=DSM 44701T), isolated from a smear-ripened cheese.</title>
        <authorList>
            <consortium name="US DOE Joint Genome Institute (JGI-PGF)"/>
            <person name="Walter F."/>
            <person name="Albersmeier A."/>
            <person name="Kalinowski J."/>
            <person name="Ruckert C."/>
        </authorList>
    </citation>
    <scope>NUCLEOTIDE SEQUENCE</scope>
    <source>
        <strain evidence="3">CGMCC 1.15725</strain>
    </source>
</reference>
<proteinExistence type="predicted"/>
<feature type="compositionally biased region" description="Pro residues" evidence="1">
    <location>
        <begin position="85"/>
        <end position="112"/>
    </location>
</feature>
<name>A0A8J2YSN1_9PROT</name>
<dbReference type="EMBL" id="BMJQ01000005">
    <property type="protein sequence ID" value="GGF16192.1"/>
    <property type="molecule type" value="Genomic_DNA"/>
</dbReference>
<dbReference type="AlphaFoldDB" id="A0A8J2YSN1"/>
<organism evidence="3 4">
    <name type="scientific">Aliidongia dinghuensis</name>
    <dbReference type="NCBI Taxonomy" id="1867774"/>
    <lineage>
        <taxon>Bacteria</taxon>
        <taxon>Pseudomonadati</taxon>
        <taxon>Pseudomonadota</taxon>
        <taxon>Alphaproteobacteria</taxon>
        <taxon>Rhodospirillales</taxon>
        <taxon>Dongiaceae</taxon>
        <taxon>Aliidongia</taxon>
    </lineage>
</organism>
<dbReference type="RefSeq" id="WP_189045655.1">
    <property type="nucleotide sequence ID" value="NZ_BMJQ01000005.1"/>
</dbReference>